<evidence type="ECO:0000313" key="2">
    <source>
        <dbReference type="EMBL" id="CAB4905297.1"/>
    </source>
</evidence>
<feature type="compositionally biased region" description="Polar residues" evidence="1">
    <location>
        <begin position="67"/>
        <end position="77"/>
    </location>
</feature>
<dbReference type="AlphaFoldDB" id="A0A6J7GAX5"/>
<sequence length="77" mass="8625">MNITRSNFTVLGMTCGDRDAPVTRFDELHERQLHFIVLSRDLVRFHHRHPAMGATGHWTVDLPPLPTGSTPTNPGGH</sequence>
<protein>
    <submittedName>
        <fullName evidence="2">Unannotated protein</fullName>
    </submittedName>
</protein>
<organism evidence="2">
    <name type="scientific">freshwater metagenome</name>
    <dbReference type="NCBI Taxonomy" id="449393"/>
    <lineage>
        <taxon>unclassified sequences</taxon>
        <taxon>metagenomes</taxon>
        <taxon>ecological metagenomes</taxon>
    </lineage>
</organism>
<proteinExistence type="predicted"/>
<evidence type="ECO:0000256" key="1">
    <source>
        <dbReference type="SAM" id="MobiDB-lite"/>
    </source>
</evidence>
<reference evidence="2" key="1">
    <citation type="submission" date="2020-05" db="EMBL/GenBank/DDBJ databases">
        <authorList>
            <person name="Chiriac C."/>
            <person name="Salcher M."/>
            <person name="Ghai R."/>
            <person name="Kavagutti S V."/>
        </authorList>
    </citation>
    <scope>NUCLEOTIDE SEQUENCE</scope>
</reference>
<accession>A0A6J7GAX5</accession>
<gene>
    <name evidence="2" type="ORF">UFOPK3543_01101</name>
</gene>
<feature type="region of interest" description="Disordered" evidence="1">
    <location>
        <begin position="56"/>
        <end position="77"/>
    </location>
</feature>
<name>A0A6J7GAX5_9ZZZZ</name>
<dbReference type="EMBL" id="CAFBMH010000031">
    <property type="protein sequence ID" value="CAB4905297.1"/>
    <property type="molecule type" value="Genomic_DNA"/>
</dbReference>